<keyword evidence="3" id="KW-1185">Reference proteome</keyword>
<gene>
    <name evidence="2" type="ORF">FPE_LOCUS8156</name>
</gene>
<evidence type="ECO:0000256" key="1">
    <source>
        <dbReference type="SAM" id="MobiDB-lite"/>
    </source>
</evidence>
<feature type="compositionally biased region" description="Polar residues" evidence="1">
    <location>
        <begin position="319"/>
        <end position="331"/>
    </location>
</feature>
<protein>
    <recommendedName>
        <fullName evidence="4">Membrane-associated kinase regulator 4</fullName>
    </recommendedName>
</protein>
<dbReference type="EMBL" id="OU503040">
    <property type="protein sequence ID" value="CAI9760726.1"/>
    <property type="molecule type" value="Genomic_DNA"/>
</dbReference>
<dbReference type="Proteomes" id="UP000834106">
    <property type="component" value="Chromosome 5"/>
</dbReference>
<feature type="region of interest" description="Disordered" evidence="1">
    <location>
        <begin position="317"/>
        <end position="338"/>
    </location>
</feature>
<evidence type="ECO:0008006" key="4">
    <source>
        <dbReference type="Google" id="ProtNLM"/>
    </source>
</evidence>
<dbReference type="PANTHER" id="PTHR33312">
    <property type="entry name" value="MEMBRANE-ASSOCIATED KINASE REGULATOR 4-RELATED"/>
    <property type="match status" value="1"/>
</dbReference>
<dbReference type="GO" id="GO:0005886">
    <property type="term" value="C:plasma membrane"/>
    <property type="evidence" value="ECO:0007669"/>
    <property type="project" value="InterPro"/>
</dbReference>
<evidence type="ECO:0000313" key="3">
    <source>
        <dbReference type="Proteomes" id="UP000834106"/>
    </source>
</evidence>
<dbReference type="GO" id="GO:0019210">
    <property type="term" value="F:kinase inhibitor activity"/>
    <property type="evidence" value="ECO:0007669"/>
    <property type="project" value="InterPro"/>
</dbReference>
<sequence>MATNSSPFFYADDEEEEYIDMDLSFSYSSSSFSPQSKDFEFQMSSICNNNGNTTSSADELFYKGQLLPLHCPPRQQVVQNLLQTSTTTAAFETSEQGFKEEHQHNTLFITCSTNTSSPAVESCRVSCELNPDKNFFEWSAELSSFINKQHLKNSWSKKMKLIKQSILVQKLKASRAYLKSLFSKSACNLEAKNLPKIDKSSNNEYSEFTRQKPYGSIGKSSCPTMSISSIMKSIDKEGVGNNNNNNIRRRSFSGAISRHSATTRSSFSSSITSSGASSSSSSSSFNSSGFQELHFLKRSSSATEIERSIEAAIAHCKKSQQISESRNNTSRDPAFCSI</sequence>
<evidence type="ECO:0000313" key="2">
    <source>
        <dbReference type="EMBL" id="CAI9760726.1"/>
    </source>
</evidence>
<dbReference type="AlphaFoldDB" id="A0AAD1Z074"/>
<accession>A0AAD1Z074</accession>
<organism evidence="2 3">
    <name type="scientific">Fraxinus pennsylvanica</name>
    <dbReference type="NCBI Taxonomy" id="56036"/>
    <lineage>
        <taxon>Eukaryota</taxon>
        <taxon>Viridiplantae</taxon>
        <taxon>Streptophyta</taxon>
        <taxon>Embryophyta</taxon>
        <taxon>Tracheophyta</taxon>
        <taxon>Spermatophyta</taxon>
        <taxon>Magnoliopsida</taxon>
        <taxon>eudicotyledons</taxon>
        <taxon>Gunneridae</taxon>
        <taxon>Pentapetalae</taxon>
        <taxon>asterids</taxon>
        <taxon>lamiids</taxon>
        <taxon>Lamiales</taxon>
        <taxon>Oleaceae</taxon>
        <taxon>Oleeae</taxon>
        <taxon>Fraxinus</taxon>
    </lineage>
</organism>
<reference evidence="2" key="1">
    <citation type="submission" date="2023-05" db="EMBL/GenBank/DDBJ databases">
        <authorList>
            <person name="Huff M."/>
        </authorList>
    </citation>
    <scope>NUCLEOTIDE SEQUENCE</scope>
</reference>
<name>A0AAD1Z074_9LAMI</name>
<proteinExistence type="predicted"/>
<dbReference type="InterPro" id="IPR039620">
    <property type="entry name" value="BKI1/MAKR1/3/4"/>
</dbReference>
<dbReference type="PANTHER" id="PTHR33312:SF5">
    <property type="entry name" value="MEMBRANE-ASSOCIATED KINASE REGULATOR 4-RELATED"/>
    <property type="match status" value="1"/>
</dbReference>